<feature type="region of interest" description="Disordered" evidence="1">
    <location>
        <begin position="1"/>
        <end position="76"/>
    </location>
</feature>
<protein>
    <submittedName>
        <fullName evidence="2">Uncharacterized protein</fullName>
    </submittedName>
</protein>
<evidence type="ECO:0000313" key="3">
    <source>
        <dbReference type="Proteomes" id="UP000298030"/>
    </source>
</evidence>
<comment type="caution">
    <text evidence="2">The sequence shown here is derived from an EMBL/GenBank/DDBJ whole genome shotgun (WGS) entry which is preliminary data.</text>
</comment>
<dbReference type="OrthoDB" id="3050604at2759"/>
<feature type="compositionally biased region" description="Low complexity" evidence="1">
    <location>
        <begin position="1"/>
        <end position="12"/>
    </location>
</feature>
<name>A0A4Y7TJK6_COPMI</name>
<dbReference type="AlphaFoldDB" id="A0A4Y7TJK6"/>
<accession>A0A4Y7TJK6</accession>
<reference evidence="2 3" key="1">
    <citation type="journal article" date="2019" name="Nat. Ecol. Evol.">
        <title>Megaphylogeny resolves global patterns of mushroom evolution.</title>
        <authorList>
            <person name="Varga T."/>
            <person name="Krizsan K."/>
            <person name="Foldi C."/>
            <person name="Dima B."/>
            <person name="Sanchez-Garcia M."/>
            <person name="Sanchez-Ramirez S."/>
            <person name="Szollosi G.J."/>
            <person name="Szarkandi J.G."/>
            <person name="Papp V."/>
            <person name="Albert L."/>
            <person name="Andreopoulos W."/>
            <person name="Angelini C."/>
            <person name="Antonin V."/>
            <person name="Barry K.W."/>
            <person name="Bougher N.L."/>
            <person name="Buchanan P."/>
            <person name="Buyck B."/>
            <person name="Bense V."/>
            <person name="Catcheside P."/>
            <person name="Chovatia M."/>
            <person name="Cooper J."/>
            <person name="Damon W."/>
            <person name="Desjardin D."/>
            <person name="Finy P."/>
            <person name="Geml J."/>
            <person name="Haridas S."/>
            <person name="Hughes K."/>
            <person name="Justo A."/>
            <person name="Karasinski D."/>
            <person name="Kautmanova I."/>
            <person name="Kiss B."/>
            <person name="Kocsube S."/>
            <person name="Kotiranta H."/>
            <person name="LaButti K.M."/>
            <person name="Lechner B.E."/>
            <person name="Liimatainen K."/>
            <person name="Lipzen A."/>
            <person name="Lukacs Z."/>
            <person name="Mihaltcheva S."/>
            <person name="Morgado L.N."/>
            <person name="Niskanen T."/>
            <person name="Noordeloos M.E."/>
            <person name="Ohm R.A."/>
            <person name="Ortiz-Santana B."/>
            <person name="Ovrebo C."/>
            <person name="Racz N."/>
            <person name="Riley R."/>
            <person name="Savchenko A."/>
            <person name="Shiryaev A."/>
            <person name="Soop K."/>
            <person name="Spirin V."/>
            <person name="Szebenyi C."/>
            <person name="Tomsovsky M."/>
            <person name="Tulloss R.E."/>
            <person name="Uehling J."/>
            <person name="Grigoriev I.V."/>
            <person name="Vagvolgyi C."/>
            <person name="Papp T."/>
            <person name="Martin F.M."/>
            <person name="Miettinen O."/>
            <person name="Hibbett D.S."/>
            <person name="Nagy L.G."/>
        </authorList>
    </citation>
    <scope>NUCLEOTIDE SEQUENCE [LARGE SCALE GENOMIC DNA]</scope>
    <source>
        <strain evidence="2 3">FP101781</strain>
    </source>
</reference>
<evidence type="ECO:0000256" key="1">
    <source>
        <dbReference type="SAM" id="MobiDB-lite"/>
    </source>
</evidence>
<sequence>MSSRAASPSSAADPMTAMLQRASALTASSTFSSQRRAYSDADGPGGDEERGSDDSLFLTGPVGTAPLDGSPLSFPPPLSQLEFRTRAQALKKQHTLTPRSEEDFDAYANNPCSAEHLLRIYHATLENRDLLTVLSTGKAYSIPEDVKDSITIYSQAYALSPSILGYKKKANPATVLATLRAQGVSSIPGEHDQGRAQVVLKAITKALTDMRHHINKEIQKSLKAFKEYGKGAPDADIASLTNACIGSAKTKPTLGLFMRIAFLRWVMAEYPEKATTYWDVVDSSLDEVRKTKRTAAERETAVQLIYDEDVEKYGPLNPEHTPTSPERLEDWIKTINRYAGALTSASLS</sequence>
<evidence type="ECO:0000313" key="2">
    <source>
        <dbReference type="EMBL" id="TEB34138.1"/>
    </source>
</evidence>
<dbReference type="Proteomes" id="UP000298030">
    <property type="component" value="Unassembled WGS sequence"/>
</dbReference>
<organism evidence="2 3">
    <name type="scientific">Coprinellus micaceus</name>
    <name type="common">Glistening ink-cap mushroom</name>
    <name type="synonym">Coprinus micaceus</name>
    <dbReference type="NCBI Taxonomy" id="71717"/>
    <lineage>
        <taxon>Eukaryota</taxon>
        <taxon>Fungi</taxon>
        <taxon>Dikarya</taxon>
        <taxon>Basidiomycota</taxon>
        <taxon>Agaricomycotina</taxon>
        <taxon>Agaricomycetes</taxon>
        <taxon>Agaricomycetidae</taxon>
        <taxon>Agaricales</taxon>
        <taxon>Agaricineae</taxon>
        <taxon>Psathyrellaceae</taxon>
        <taxon>Coprinellus</taxon>
    </lineage>
</organism>
<proteinExistence type="predicted"/>
<feature type="compositionally biased region" description="Low complexity" evidence="1">
    <location>
        <begin position="22"/>
        <end position="33"/>
    </location>
</feature>
<keyword evidence="3" id="KW-1185">Reference proteome</keyword>
<gene>
    <name evidence="2" type="ORF">FA13DRAFT_1707727</name>
</gene>
<dbReference type="EMBL" id="QPFP01000010">
    <property type="protein sequence ID" value="TEB34138.1"/>
    <property type="molecule type" value="Genomic_DNA"/>
</dbReference>